<sequence length="267" mass="29463">MWVNPKQTLRNESGFCGVAPTILEEIIVTTQAAKTQAVKTQVVILAAGMGSRLGRSLPKPLTELSDGRTIMQQQFDNINHAFGSAAKVTIVVGYKLEHIIEAFPQASFVYNEEYDQTNTSKSLLRALQASKPGGVLWMNGDVVFDPAILDRAAAMMARDQSFVTVNTDKVSDEEVKYTTSAEGFIKELSKTVRNGLGEAVGINYVSSADKATLIRQLTRVADQDYFERGIELAIEQNRMLVEPVNISDFYAVEVDFAEDLERANLFV</sequence>
<dbReference type="EMBL" id="SOHN01000013">
    <property type="protein sequence ID" value="TFD86815.1"/>
    <property type="molecule type" value="Genomic_DNA"/>
</dbReference>
<evidence type="ECO:0000256" key="2">
    <source>
        <dbReference type="ARBA" id="ARBA00022695"/>
    </source>
</evidence>
<keyword evidence="1 4" id="KW-0808">Transferase</keyword>
<dbReference type="InterPro" id="IPR025877">
    <property type="entry name" value="MobA-like_NTP_Trfase"/>
</dbReference>
<proteinExistence type="predicted"/>
<dbReference type="InterPro" id="IPR029044">
    <property type="entry name" value="Nucleotide-diphossugar_trans"/>
</dbReference>
<accession>A0A4R9BLD3</accession>
<reference evidence="4 5" key="1">
    <citation type="submission" date="2019-03" db="EMBL/GenBank/DDBJ databases">
        <title>Genomics of glacier-inhabiting Cryobacterium strains.</title>
        <authorList>
            <person name="Liu Q."/>
            <person name="Xin Y.-H."/>
        </authorList>
    </citation>
    <scope>NUCLEOTIDE SEQUENCE [LARGE SCALE GENOMIC DNA]</scope>
    <source>
        <strain evidence="4 5">Sr54</strain>
    </source>
</reference>
<evidence type="ECO:0000259" key="3">
    <source>
        <dbReference type="Pfam" id="PF12804"/>
    </source>
</evidence>
<comment type="caution">
    <text evidence="4">The sequence shown here is derived from an EMBL/GenBank/DDBJ whole genome shotgun (WGS) entry which is preliminary data.</text>
</comment>
<evidence type="ECO:0000313" key="4">
    <source>
        <dbReference type="EMBL" id="TFD86815.1"/>
    </source>
</evidence>
<name>A0A4R9BLD3_9MICO</name>
<dbReference type="PANTHER" id="PTHR43584:SF8">
    <property type="entry name" value="N-ACETYLMURAMATE ALPHA-1-PHOSPHATE URIDYLYLTRANSFERASE"/>
    <property type="match status" value="1"/>
</dbReference>
<keyword evidence="5" id="KW-1185">Reference proteome</keyword>
<evidence type="ECO:0000313" key="5">
    <source>
        <dbReference type="Proteomes" id="UP000297626"/>
    </source>
</evidence>
<dbReference type="Pfam" id="PF12804">
    <property type="entry name" value="NTP_transf_3"/>
    <property type="match status" value="1"/>
</dbReference>
<evidence type="ECO:0000256" key="1">
    <source>
        <dbReference type="ARBA" id="ARBA00022679"/>
    </source>
</evidence>
<dbReference type="Proteomes" id="UP000297626">
    <property type="component" value="Unassembled WGS sequence"/>
</dbReference>
<dbReference type="AlphaFoldDB" id="A0A4R9BLD3"/>
<protein>
    <submittedName>
        <fullName evidence="4">Phosphocholine cytidylyltransferase family protein</fullName>
    </submittedName>
</protein>
<keyword evidence="2 4" id="KW-0548">Nucleotidyltransferase</keyword>
<dbReference type="GO" id="GO:0016779">
    <property type="term" value="F:nucleotidyltransferase activity"/>
    <property type="evidence" value="ECO:0007669"/>
    <property type="project" value="UniProtKB-KW"/>
</dbReference>
<dbReference type="SUPFAM" id="SSF53448">
    <property type="entry name" value="Nucleotide-diphospho-sugar transferases"/>
    <property type="match status" value="1"/>
</dbReference>
<organism evidence="4 5">
    <name type="scientific">Cryobacterium serini</name>
    <dbReference type="NCBI Taxonomy" id="1259201"/>
    <lineage>
        <taxon>Bacteria</taxon>
        <taxon>Bacillati</taxon>
        <taxon>Actinomycetota</taxon>
        <taxon>Actinomycetes</taxon>
        <taxon>Micrococcales</taxon>
        <taxon>Microbacteriaceae</taxon>
        <taxon>Cryobacterium</taxon>
    </lineage>
</organism>
<dbReference type="PANTHER" id="PTHR43584">
    <property type="entry name" value="NUCLEOTIDYL TRANSFERASE"/>
    <property type="match status" value="1"/>
</dbReference>
<feature type="domain" description="MobA-like NTP transferase" evidence="3">
    <location>
        <begin position="42"/>
        <end position="183"/>
    </location>
</feature>
<dbReference type="Gene3D" id="3.90.550.10">
    <property type="entry name" value="Spore Coat Polysaccharide Biosynthesis Protein SpsA, Chain A"/>
    <property type="match status" value="1"/>
</dbReference>
<gene>
    <name evidence="4" type="ORF">E3T51_11110</name>
</gene>
<dbReference type="CDD" id="cd02523">
    <property type="entry name" value="PC_cytidylyltransferase"/>
    <property type="match status" value="1"/>
</dbReference>
<dbReference type="InterPro" id="IPR050065">
    <property type="entry name" value="GlmU-like"/>
</dbReference>